<dbReference type="WBParaSite" id="PSAMB.scaffold4991size12948.g25721.t1">
    <property type="protein sequence ID" value="PSAMB.scaffold4991size12948.g25721.t1"/>
    <property type="gene ID" value="PSAMB.scaffold4991size12948.g25721"/>
</dbReference>
<evidence type="ECO:0000313" key="2">
    <source>
        <dbReference type="WBParaSite" id="PSAMB.scaffold4991size12948.g25721.t1"/>
    </source>
</evidence>
<evidence type="ECO:0000313" key="1">
    <source>
        <dbReference type="Proteomes" id="UP000887566"/>
    </source>
</evidence>
<sequence>MPKPRALSEGPLKAEAIFAINNQSGDNITPTYQTHGDSHGADTTTAERHPRFHRHCISSNAKPVHGACSSLPPSTMHATSAFLALTTLLTVLTIIGSSPMPATYRKYALDGQDMSFVDDTGLIASVTATDRVNCAILCANDLTCQSFQFNGTICSTYTTHGKQLVSTNGAAAFDQVDPVPSV</sequence>
<organism evidence="1 2">
    <name type="scientific">Plectus sambesii</name>
    <dbReference type="NCBI Taxonomy" id="2011161"/>
    <lineage>
        <taxon>Eukaryota</taxon>
        <taxon>Metazoa</taxon>
        <taxon>Ecdysozoa</taxon>
        <taxon>Nematoda</taxon>
        <taxon>Chromadorea</taxon>
        <taxon>Plectida</taxon>
        <taxon>Plectina</taxon>
        <taxon>Plectoidea</taxon>
        <taxon>Plectidae</taxon>
        <taxon>Plectus</taxon>
    </lineage>
</organism>
<keyword evidence="1" id="KW-1185">Reference proteome</keyword>
<name>A0A914WRJ7_9BILA</name>
<reference evidence="2" key="1">
    <citation type="submission" date="2022-11" db="UniProtKB">
        <authorList>
            <consortium name="WormBaseParasite"/>
        </authorList>
    </citation>
    <scope>IDENTIFICATION</scope>
</reference>
<dbReference type="Proteomes" id="UP000887566">
    <property type="component" value="Unplaced"/>
</dbReference>
<protein>
    <submittedName>
        <fullName evidence="2">Apple domain-containing protein</fullName>
    </submittedName>
</protein>
<proteinExistence type="predicted"/>
<accession>A0A914WRJ7</accession>
<dbReference type="AlphaFoldDB" id="A0A914WRJ7"/>